<evidence type="ECO:0000259" key="2">
    <source>
        <dbReference type="Pfam" id="PF00462"/>
    </source>
</evidence>
<name>A0A1F6FPY2_9BACT</name>
<dbReference type="Proteomes" id="UP000179230">
    <property type="component" value="Unassembled WGS sequence"/>
</dbReference>
<feature type="transmembrane region" description="Helical" evidence="1">
    <location>
        <begin position="185"/>
        <end position="206"/>
    </location>
</feature>
<dbReference type="InterPro" id="IPR036249">
    <property type="entry name" value="Thioredoxin-like_sf"/>
</dbReference>
<accession>A0A1F6FPY2</accession>
<dbReference type="Pfam" id="PF00462">
    <property type="entry name" value="Glutaredoxin"/>
    <property type="match status" value="1"/>
</dbReference>
<evidence type="ECO:0000313" key="3">
    <source>
        <dbReference type="EMBL" id="OGG87895.1"/>
    </source>
</evidence>
<feature type="transmembrane region" description="Helical" evidence="1">
    <location>
        <begin position="271"/>
        <end position="297"/>
    </location>
</feature>
<dbReference type="PROSITE" id="PS51354">
    <property type="entry name" value="GLUTAREDOXIN_2"/>
    <property type="match status" value="1"/>
</dbReference>
<keyword evidence="1" id="KW-0472">Membrane</keyword>
<reference evidence="3 4" key="1">
    <citation type="journal article" date="2016" name="Nat. Commun.">
        <title>Thousands of microbial genomes shed light on interconnected biogeochemical processes in an aquifer system.</title>
        <authorList>
            <person name="Anantharaman K."/>
            <person name="Brown C.T."/>
            <person name="Hug L.A."/>
            <person name="Sharon I."/>
            <person name="Castelle C.J."/>
            <person name="Probst A.J."/>
            <person name="Thomas B.C."/>
            <person name="Singh A."/>
            <person name="Wilkins M.J."/>
            <person name="Karaoz U."/>
            <person name="Brodie E.L."/>
            <person name="Williams K.H."/>
            <person name="Hubbard S.S."/>
            <person name="Banfield J.F."/>
        </authorList>
    </citation>
    <scope>NUCLEOTIDE SEQUENCE [LARGE SCALE GENOMIC DNA]</scope>
</reference>
<gene>
    <name evidence="3" type="ORF">A2592_00610</name>
</gene>
<protein>
    <recommendedName>
        <fullName evidence="2">Glutaredoxin domain-containing protein</fullName>
    </recommendedName>
</protein>
<keyword evidence="1" id="KW-1133">Transmembrane helix</keyword>
<feature type="transmembrane region" description="Helical" evidence="1">
    <location>
        <begin position="351"/>
        <end position="372"/>
    </location>
</feature>
<dbReference type="AlphaFoldDB" id="A0A1F6FPY2"/>
<feature type="transmembrane region" description="Helical" evidence="1">
    <location>
        <begin position="317"/>
        <end position="339"/>
    </location>
</feature>
<dbReference type="InterPro" id="IPR002109">
    <property type="entry name" value="Glutaredoxin"/>
</dbReference>
<dbReference type="SUPFAM" id="SSF52833">
    <property type="entry name" value="Thioredoxin-like"/>
    <property type="match status" value="1"/>
</dbReference>
<organism evidence="3 4">
    <name type="scientific">Candidatus Kaiserbacteria bacterium RIFOXYD1_FULL_42_15</name>
    <dbReference type="NCBI Taxonomy" id="1798532"/>
    <lineage>
        <taxon>Bacteria</taxon>
        <taxon>Candidatus Kaiseribacteriota</taxon>
    </lineage>
</organism>
<dbReference type="Gene3D" id="3.40.30.10">
    <property type="entry name" value="Glutaredoxin"/>
    <property type="match status" value="1"/>
</dbReference>
<feature type="transmembrane region" description="Helical" evidence="1">
    <location>
        <begin position="144"/>
        <end position="173"/>
    </location>
</feature>
<proteinExistence type="predicted"/>
<comment type="caution">
    <text evidence="3">The sequence shown here is derived from an EMBL/GenBank/DDBJ whole genome shotgun (WGS) entry which is preliminary data.</text>
</comment>
<feature type="domain" description="Glutaredoxin" evidence="2">
    <location>
        <begin position="8"/>
        <end position="49"/>
    </location>
</feature>
<dbReference type="CDD" id="cd02976">
    <property type="entry name" value="NrdH"/>
    <property type="match status" value="1"/>
</dbReference>
<sequence length="379" mass="41769">MDAQSVEVFMFGRDDCGFCKAEKEYLEKEGISFVYLNVTEDDKAAELFSAITQKHELSKVTPITIIGERVIIGFNGSLTTGKQIKDAIVSASTGDIFTIEDHLALAPKQSLSTDGTCSDIECDIASGSGFVFDLPFLGVVDLRAFSLVSLSIILGLVDGINPCAMWVLITFLAILSQAGSRKKMIFLAGVFITAEAIMYNLILNVWYKTWDFVALDQIVIPLVGFLALGGGAFFLYRWHKNRGLALVCDITSIDSQTKTINRFQKLVNEPITIMSIVAILVIAFSVNVIEFACSIGIPQAYTKILELNMLTFIERQWYILIYTISYMIDDFVVFALAIWGYSKLHAHGQKYAQYSLLAGGLLMLLLGALLVLNPSALVI</sequence>
<dbReference type="EMBL" id="MFMT01000037">
    <property type="protein sequence ID" value="OGG87895.1"/>
    <property type="molecule type" value="Genomic_DNA"/>
</dbReference>
<feature type="transmembrane region" description="Helical" evidence="1">
    <location>
        <begin position="218"/>
        <end position="236"/>
    </location>
</feature>
<evidence type="ECO:0000313" key="4">
    <source>
        <dbReference type="Proteomes" id="UP000179230"/>
    </source>
</evidence>
<evidence type="ECO:0000256" key="1">
    <source>
        <dbReference type="SAM" id="Phobius"/>
    </source>
</evidence>
<keyword evidence="1" id="KW-0812">Transmembrane</keyword>